<dbReference type="InterPro" id="IPR043148">
    <property type="entry name" value="TagF_C"/>
</dbReference>
<keyword evidence="5" id="KW-0777">Teichoic acid biosynthesis</keyword>
<organism evidence="7 8">
    <name type="scientific">Herbinix luporum</name>
    <dbReference type="NCBI Taxonomy" id="1679721"/>
    <lineage>
        <taxon>Bacteria</taxon>
        <taxon>Bacillati</taxon>
        <taxon>Bacillota</taxon>
        <taxon>Clostridia</taxon>
        <taxon>Lachnospirales</taxon>
        <taxon>Lachnospiraceae</taxon>
        <taxon>Herbinix</taxon>
    </lineage>
</organism>
<evidence type="ECO:0000256" key="5">
    <source>
        <dbReference type="ARBA" id="ARBA00022944"/>
    </source>
</evidence>
<dbReference type="KEGG" id="hsd:SD1D_2043"/>
<dbReference type="PANTHER" id="PTHR37316:SF3">
    <property type="entry name" value="TEICHOIC ACID GLYCEROL-PHOSPHATE TRANSFERASE"/>
    <property type="match status" value="1"/>
</dbReference>
<dbReference type="RefSeq" id="WP_242955279.1">
    <property type="nucleotide sequence ID" value="NZ_DUPS01000058.1"/>
</dbReference>
<dbReference type="PANTHER" id="PTHR37316">
    <property type="entry name" value="TEICHOIC ACID GLYCEROL-PHOSPHATE PRIMASE"/>
    <property type="match status" value="1"/>
</dbReference>
<evidence type="ECO:0000256" key="1">
    <source>
        <dbReference type="ARBA" id="ARBA00004202"/>
    </source>
</evidence>
<dbReference type="GO" id="GO:0047355">
    <property type="term" value="F:CDP-glycerol glycerophosphotransferase activity"/>
    <property type="evidence" value="ECO:0007669"/>
    <property type="project" value="UniProtKB-EC"/>
</dbReference>
<dbReference type="EC" id="2.7.8.12" evidence="7"/>
<dbReference type="Proteomes" id="UP000196053">
    <property type="component" value="Chromosome I"/>
</dbReference>
<keyword evidence="6" id="KW-0472">Membrane</keyword>
<keyword evidence="4 7" id="KW-0808">Transferase</keyword>
<dbReference type="GO" id="GO:0019350">
    <property type="term" value="P:teichoic acid biosynthetic process"/>
    <property type="evidence" value="ECO:0007669"/>
    <property type="project" value="UniProtKB-KW"/>
</dbReference>
<sequence length="398" mass="47185">MKGTVFGMGFLKQMVLACYKILTKILPINKKIILFESNLGRNYTGNPKAIYEEMVARGLDKKYRCYFILEDMQTKIPGSAKKIKRNRFRYFYYFAKAGVWISDSRFPMYIIKRKGCTYIQTWHGTPLKKLALDLEAVFMAGEKDISDYKRNFYNNAQTWDYLISQNSYSTEIFRRAFGFTKEILEIGYPRNDILFHKNNKEDIEKIKKELGLPLDKKIILYAPTWRDNEFHGNGRYKFNPRIDFSLLMKQLKDDTVMIVKYHYLVMDQIDWSPYQGFIYTYDMSYDISLLYLVSDMLITDYSSVMFDYSILKRPILFYCYDLNEYKNTLRGFYFDLINEAPGPVVETMPTLLEAIKEYDFNLYNEKYKAFSKKYNHADDGNASGKVIELLTKIVPYHN</sequence>
<keyword evidence="8" id="KW-1185">Reference proteome</keyword>
<reference evidence="8" key="1">
    <citation type="submission" date="2015-09" db="EMBL/GenBank/DDBJ databases">
        <authorList>
            <person name="Wibberg D."/>
        </authorList>
    </citation>
    <scope>NUCLEOTIDE SEQUENCE [LARGE SCALE GENOMIC DNA]</scope>
    <source>
        <strain evidence="8">SD1D</strain>
    </source>
</reference>
<name>A0A0K8J806_9FIRM</name>
<dbReference type="Pfam" id="PF04464">
    <property type="entry name" value="Glyphos_transf"/>
    <property type="match status" value="1"/>
</dbReference>
<dbReference type="Gene3D" id="3.40.50.11820">
    <property type="match status" value="1"/>
</dbReference>
<dbReference type="Gene3D" id="3.40.50.12580">
    <property type="match status" value="1"/>
</dbReference>
<evidence type="ECO:0000256" key="3">
    <source>
        <dbReference type="ARBA" id="ARBA00022475"/>
    </source>
</evidence>
<dbReference type="EMBL" id="LN879430">
    <property type="protein sequence ID" value="CUH93579.1"/>
    <property type="molecule type" value="Genomic_DNA"/>
</dbReference>
<comment type="similarity">
    <text evidence="2">Belongs to the CDP-glycerol glycerophosphotransferase family.</text>
</comment>
<dbReference type="AlphaFoldDB" id="A0A0K8J806"/>
<dbReference type="InterPro" id="IPR007554">
    <property type="entry name" value="Glycerophosphate_synth"/>
</dbReference>
<protein>
    <submittedName>
        <fullName evidence="7">CDP-glycerol:poly(Glycerophosphate)glycerophosphotransferase</fullName>
        <ecNumber evidence="7">2.7.8.12</ecNumber>
    </submittedName>
</protein>
<accession>A0A0K8J806</accession>
<evidence type="ECO:0000313" key="7">
    <source>
        <dbReference type="EMBL" id="CUH93579.1"/>
    </source>
</evidence>
<keyword evidence="3" id="KW-1003">Cell membrane</keyword>
<gene>
    <name evidence="7" type="primary">tagF</name>
    <name evidence="7" type="ORF">SD1D_2043</name>
</gene>
<dbReference type="InterPro" id="IPR051612">
    <property type="entry name" value="Teichoic_Acid_Biosynth"/>
</dbReference>
<proteinExistence type="inferred from homology"/>
<evidence type="ECO:0000313" key="8">
    <source>
        <dbReference type="Proteomes" id="UP000196053"/>
    </source>
</evidence>
<dbReference type="InterPro" id="IPR043149">
    <property type="entry name" value="TagF_N"/>
</dbReference>
<dbReference type="GO" id="GO:0005886">
    <property type="term" value="C:plasma membrane"/>
    <property type="evidence" value="ECO:0007669"/>
    <property type="project" value="UniProtKB-SubCell"/>
</dbReference>
<comment type="subcellular location">
    <subcellularLocation>
        <location evidence="1">Cell membrane</location>
        <topology evidence="1">Peripheral membrane protein</topology>
    </subcellularLocation>
</comment>
<evidence type="ECO:0000256" key="4">
    <source>
        <dbReference type="ARBA" id="ARBA00022679"/>
    </source>
</evidence>
<evidence type="ECO:0000256" key="6">
    <source>
        <dbReference type="ARBA" id="ARBA00023136"/>
    </source>
</evidence>
<dbReference type="SUPFAM" id="SSF53756">
    <property type="entry name" value="UDP-Glycosyltransferase/glycogen phosphorylase"/>
    <property type="match status" value="1"/>
</dbReference>
<evidence type="ECO:0000256" key="2">
    <source>
        <dbReference type="ARBA" id="ARBA00010488"/>
    </source>
</evidence>